<comment type="caution">
    <text evidence="1">The sequence shown here is derived from an EMBL/GenBank/DDBJ whole genome shotgun (WGS) entry which is preliminary data.</text>
</comment>
<dbReference type="RefSeq" id="WP_159901055.1">
    <property type="nucleotide sequence ID" value="NZ_BAABFX010000019.1"/>
</dbReference>
<name>A0ABP8JJF4_9MICO</name>
<evidence type="ECO:0000313" key="1">
    <source>
        <dbReference type="EMBL" id="GAA4391748.1"/>
    </source>
</evidence>
<reference evidence="2" key="1">
    <citation type="journal article" date="2019" name="Int. J. Syst. Evol. Microbiol.">
        <title>The Global Catalogue of Microorganisms (GCM) 10K type strain sequencing project: providing services to taxonomists for standard genome sequencing and annotation.</title>
        <authorList>
            <consortium name="The Broad Institute Genomics Platform"/>
            <consortium name="The Broad Institute Genome Sequencing Center for Infectious Disease"/>
            <person name="Wu L."/>
            <person name="Ma J."/>
        </authorList>
    </citation>
    <scope>NUCLEOTIDE SEQUENCE [LARGE SCALE GENOMIC DNA]</scope>
    <source>
        <strain evidence="2">JCM 17738</strain>
    </source>
</reference>
<dbReference type="EMBL" id="BAABFX010000019">
    <property type="protein sequence ID" value="GAA4391748.1"/>
    <property type="molecule type" value="Genomic_DNA"/>
</dbReference>
<keyword evidence="2" id="KW-1185">Reference proteome</keyword>
<gene>
    <name evidence="1" type="ORF">GCM10023153_10100</name>
</gene>
<protein>
    <submittedName>
        <fullName evidence="1">Uncharacterized protein</fullName>
    </submittedName>
</protein>
<organism evidence="1 2">
    <name type="scientific">Ornithinibacter aureus</name>
    <dbReference type="NCBI Taxonomy" id="622664"/>
    <lineage>
        <taxon>Bacteria</taxon>
        <taxon>Bacillati</taxon>
        <taxon>Actinomycetota</taxon>
        <taxon>Actinomycetes</taxon>
        <taxon>Micrococcales</taxon>
        <taxon>Intrasporangiaceae</taxon>
        <taxon>Ornithinibacter</taxon>
    </lineage>
</organism>
<sequence length="216" mass="24017">MEAVDGGAEASDEGLDAADREPWLAPTEYSIGGIRWLWGAVGELQRALHPLLAQIPRTELADRGPAPLAAGEVPPKEASSLYRPVTVRHEWTVSIQDVVDFQIDQFLADLYGLADDTGTQMVRGLFDLLSDVTDETGNVIDAGGRDFFDVLIEAMETIEMSFDEDGKPDLTVVLHPEQAAKLRDREPTAEQEARMNAVLERRREEWHASRRRPDLP</sequence>
<proteinExistence type="predicted"/>
<evidence type="ECO:0000313" key="2">
    <source>
        <dbReference type="Proteomes" id="UP001500390"/>
    </source>
</evidence>
<dbReference type="Proteomes" id="UP001500390">
    <property type="component" value="Unassembled WGS sequence"/>
</dbReference>
<accession>A0ABP8JJF4</accession>